<keyword evidence="10" id="KW-1185">Reference proteome</keyword>
<gene>
    <name evidence="9" type="ORF">H8891_04955</name>
</gene>
<evidence type="ECO:0000313" key="10">
    <source>
        <dbReference type="Proteomes" id="UP000611796"/>
    </source>
</evidence>
<evidence type="ECO:0000256" key="1">
    <source>
        <dbReference type="ARBA" id="ARBA00001614"/>
    </source>
</evidence>
<keyword evidence="6 8" id="KW-0413">Isomerase</keyword>
<protein>
    <recommendedName>
        <fullName evidence="5 8">Aldose 1-epimerase</fullName>
        <ecNumber evidence="4 8">5.1.3.3</ecNumber>
    </recommendedName>
</protein>
<reference evidence="9 10" key="1">
    <citation type="submission" date="2020-08" db="EMBL/GenBank/DDBJ databases">
        <authorList>
            <person name="Liu C."/>
            <person name="Sun Q."/>
        </authorList>
    </citation>
    <scope>NUCLEOTIDE SEQUENCE [LARGE SCALE GENOMIC DNA]</scope>
    <source>
        <strain evidence="9 10">NSJ-45</strain>
    </source>
</reference>
<dbReference type="Proteomes" id="UP000611796">
    <property type="component" value="Unassembled WGS sequence"/>
</dbReference>
<dbReference type="InterPro" id="IPR015443">
    <property type="entry name" value="Aldose_1-epimerase"/>
</dbReference>
<sequence length="349" mass="40282">MEVYKEFVLKYKESDIYLYTIKNDNEISISVLNYGGIITRILTPDKNKKFENIVVGFKDIKDYIKNPSYFGAIIGRTAGRIYKGEFKLNKNTYILSKNYENNQGHGGNIGFDKKVWDLNVVKYKDKISLQLKSKSYHMEEGYPGNLDMVVTYTLDNNNNLSIVYEATSDEDTLVNMTNHTYFNLSGNLKNPITNQILKIDSDYILEIDETGVPTGKQLDVSNTPFDFRKITKIGDRIDSNHNQIKLANGYDHPFVLKDNKTQDIICMKDIDSGRYMKITTNQNYVVIYSMNFTNGELLYNNTKNNTRYGICFETQNPPIGYNQTFLKNSILKKGEKYIQTTNYKFGLTK</sequence>
<dbReference type="InterPro" id="IPR014718">
    <property type="entry name" value="GH-type_carb-bd"/>
</dbReference>
<dbReference type="PANTHER" id="PTHR10091:SF0">
    <property type="entry name" value="GALACTOSE MUTAROTASE"/>
    <property type="match status" value="1"/>
</dbReference>
<dbReference type="PANTHER" id="PTHR10091">
    <property type="entry name" value="ALDOSE-1-EPIMERASE"/>
    <property type="match status" value="1"/>
</dbReference>
<evidence type="ECO:0000256" key="2">
    <source>
        <dbReference type="ARBA" id="ARBA00005028"/>
    </source>
</evidence>
<evidence type="ECO:0000256" key="3">
    <source>
        <dbReference type="ARBA" id="ARBA00006206"/>
    </source>
</evidence>
<comment type="similarity">
    <text evidence="3 8">Belongs to the aldose epimerase family.</text>
</comment>
<comment type="catalytic activity">
    <reaction evidence="1 8">
        <text>alpha-D-glucose = beta-D-glucose</text>
        <dbReference type="Rhea" id="RHEA:10264"/>
        <dbReference type="ChEBI" id="CHEBI:15903"/>
        <dbReference type="ChEBI" id="CHEBI:17925"/>
        <dbReference type="EC" id="5.1.3.3"/>
    </reaction>
</comment>
<dbReference type="CDD" id="cd09019">
    <property type="entry name" value="galactose_mutarotase_like"/>
    <property type="match status" value="1"/>
</dbReference>
<comment type="caution">
    <text evidence="9">The sequence shown here is derived from an EMBL/GenBank/DDBJ whole genome shotgun (WGS) entry which is preliminary data.</text>
</comment>
<dbReference type="Gene3D" id="2.70.98.10">
    <property type="match status" value="1"/>
</dbReference>
<dbReference type="PIRSF" id="PIRSF005096">
    <property type="entry name" value="GALM"/>
    <property type="match status" value="1"/>
</dbReference>
<name>A0ABR7K224_9FIRM</name>
<evidence type="ECO:0000256" key="8">
    <source>
        <dbReference type="PIRNR" id="PIRNR005096"/>
    </source>
</evidence>
<dbReference type="InterPro" id="IPR008183">
    <property type="entry name" value="Aldose_1/G6P_1-epimerase"/>
</dbReference>
<dbReference type="EC" id="5.1.3.3" evidence="4 8"/>
<dbReference type="InterPro" id="IPR011013">
    <property type="entry name" value="Gal_mutarotase_sf_dom"/>
</dbReference>
<dbReference type="SUPFAM" id="SSF74650">
    <property type="entry name" value="Galactose mutarotase-like"/>
    <property type="match status" value="1"/>
</dbReference>
<organism evidence="9 10">
    <name type="scientific">Paeniclostridium hominis</name>
    <dbReference type="NCBI Taxonomy" id="2764329"/>
    <lineage>
        <taxon>Bacteria</taxon>
        <taxon>Bacillati</taxon>
        <taxon>Bacillota</taxon>
        <taxon>Clostridia</taxon>
        <taxon>Peptostreptococcales</taxon>
        <taxon>Peptostreptococcaceae</taxon>
        <taxon>Paeniclostridium</taxon>
    </lineage>
</organism>
<accession>A0ABR7K224</accession>
<dbReference type="PROSITE" id="PS00545">
    <property type="entry name" value="ALDOSE_1_EPIMERASE"/>
    <property type="match status" value="1"/>
</dbReference>
<proteinExistence type="inferred from homology"/>
<evidence type="ECO:0000256" key="4">
    <source>
        <dbReference type="ARBA" id="ARBA00013185"/>
    </source>
</evidence>
<evidence type="ECO:0000256" key="6">
    <source>
        <dbReference type="ARBA" id="ARBA00023235"/>
    </source>
</evidence>
<evidence type="ECO:0000256" key="7">
    <source>
        <dbReference type="ARBA" id="ARBA00023277"/>
    </source>
</evidence>
<keyword evidence="7 8" id="KW-0119">Carbohydrate metabolism</keyword>
<evidence type="ECO:0000313" key="9">
    <source>
        <dbReference type="EMBL" id="MBC6003142.1"/>
    </source>
</evidence>
<dbReference type="EMBL" id="JACRWD010000001">
    <property type="protein sequence ID" value="MBC6003142.1"/>
    <property type="molecule type" value="Genomic_DNA"/>
</dbReference>
<comment type="pathway">
    <text evidence="2 8">Carbohydrate metabolism; hexose metabolism.</text>
</comment>
<dbReference type="InterPro" id="IPR018052">
    <property type="entry name" value="Ald1_epimerase_CS"/>
</dbReference>
<dbReference type="Pfam" id="PF01263">
    <property type="entry name" value="Aldose_epim"/>
    <property type="match status" value="1"/>
</dbReference>
<dbReference type="InterPro" id="IPR047215">
    <property type="entry name" value="Galactose_mutarotase-like"/>
</dbReference>
<evidence type="ECO:0000256" key="5">
    <source>
        <dbReference type="ARBA" id="ARBA00014165"/>
    </source>
</evidence>